<evidence type="ECO:0000313" key="3">
    <source>
        <dbReference type="EMBL" id="KAH7287915.1"/>
    </source>
</evidence>
<evidence type="ECO:0000259" key="2">
    <source>
        <dbReference type="PROSITE" id="PS50006"/>
    </source>
</evidence>
<gene>
    <name evidence="3" type="ORF">KP509_31G002900</name>
</gene>
<dbReference type="OMA" id="DWAIEPC"/>
<organism evidence="3 4">
    <name type="scientific">Ceratopteris richardii</name>
    <name type="common">Triangle waterfern</name>
    <dbReference type="NCBI Taxonomy" id="49495"/>
    <lineage>
        <taxon>Eukaryota</taxon>
        <taxon>Viridiplantae</taxon>
        <taxon>Streptophyta</taxon>
        <taxon>Embryophyta</taxon>
        <taxon>Tracheophyta</taxon>
        <taxon>Polypodiopsida</taxon>
        <taxon>Polypodiidae</taxon>
        <taxon>Polypodiales</taxon>
        <taxon>Pteridineae</taxon>
        <taxon>Pteridaceae</taxon>
        <taxon>Parkerioideae</taxon>
        <taxon>Ceratopteris</taxon>
    </lineage>
</organism>
<feature type="compositionally biased region" description="Polar residues" evidence="1">
    <location>
        <begin position="54"/>
        <end position="73"/>
    </location>
</feature>
<keyword evidence="4" id="KW-1185">Reference proteome</keyword>
<dbReference type="CDD" id="cd22674">
    <property type="entry name" value="FHA_PPP1R8"/>
    <property type="match status" value="1"/>
</dbReference>
<dbReference type="InterPro" id="IPR008984">
    <property type="entry name" value="SMAD_FHA_dom_sf"/>
</dbReference>
<dbReference type="EMBL" id="CM035436">
    <property type="protein sequence ID" value="KAH7287915.1"/>
    <property type="molecule type" value="Genomic_DNA"/>
</dbReference>
<feature type="compositionally biased region" description="Acidic residues" evidence="1">
    <location>
        <begin position="406"/>
        <end position="417"/>
    </location>
</feature>
<dbReference type="FunFam" id="2.60.200.20:FF:000019">
    <property type="entry name" value="Nuclear inhibitor of protein phosphatase"/>
    <property type="match status" value="1"/>
</dbReference>
<dbReference type="PROSITE" id="PS50006">
    <property type="entry name" value="FHA_DOMAIN"/>
    <property type="match status" value="1"/>
</dbReference>
<dbReference type="EMBL" id="CM035436">
    <property type="protein sequence ID" value="KAH7287916.1"/>
    <property type="molecule type" value="Genomic_DNA"/>
</dbReference>
<feature type="region of interest" description="Disordered" evidence="1">
    <location>
        <begin position="244"/>
        <end position="265"/>
    </location>
</feature>
<evidence type="ECO:0000313" key="4">
    <source>
        <dbReference type="Proteomes" id="UP000825935"/>
    </source>
</evidence>
<evidence type="ECO:0000256" key="1">
    <source>
        <dbReference type="SAM" id="MobiDB-lite"/>
    </source>
</evidence>
<dbReference type="OrthoDB" id="444265at2759"/>
<dbReference type="Proteomes" id="UP000825935">
    <property type="component" value="Chromosome 31"/>
</dbReference>
<dbReference type="SUPFAM" id="SSF49879">
    <property type="entry name" value="SMAD/FHA domain"/>
    <property type="match status" value="1"/>
</dbReference>
<sequence>MMHRYSLDRFKKAQTAEPFSVNTGTVVPAAAAVSSTQTRSSFTYLQAHNSLSSSAINNQNSSPVPQSVPVTEPSTASSTSTGGGQSSWQPPDWAVEPKPGLYWLDVVKDGEVVDKINLEKRRNIFGRQAIMCDFVLDHPSVSRQHAAVVQHKNGSVYVIDLGSVHGTFVANERLSKDSPVEIEVGQSLKFAASTRSYILRKGEVQTPQISQLPVNFTLPPPPDPADEEAVVAYNTLLNRLSMSQQTEGASGMNKKPISKSKSIERPSKKLKKARVTFRDQFNGVLVEVVGISDGADVSTEPGPLGVKEGSLVGRFDNLVEITVIPKGKEAVTKTSENQSARGVTEKLQQFIEKVKSPGKGSLYDDLITVSNPWAKPGDNEAVSVKNAKAGKDENSEMVSRQSSGTMDDDLDDLFGDS</sequence>
<reference evidence="3" key="1">
    <citation type="submission" date="2021-08" db="EMBL/GenBank/DDBJ databases">
        <title>WGS assembly of Ceratopteris richardii.</title>
        <authorList>
            <person name="Marchant D.B."/>
            <person name="Chen G."/>
            <person name="Jenkins J."/>
            <person name="Shu S."/>
            <person name="Leebens-Mack J."/>
            <person name="Grimwood J."/>
            <person name="Schmutz J."/>
            <person name="Soltis P."/>
            <person name="Soltis D."/>
            <person name="Chen Z.-H."/>
        </authorList>
    </citation>
    <scope>NUCLEOTIDE SEQUENCE</scope>
    <source>
        <strain evidence="3">Whitten #5841</strain>
        <tissue evidence="3">Leaf</tissue>
    </source>
</reference>
<dbReference type="SMART" id="SM00240">
    <property type="entry name" value="FHA"/>
    <property type="match status" value="1"/>
</dbReference>
<feature type="domain" description="FHA" evidence="2">
    <location>
        <begin position="123"/>
        <end position="174"/>
    </location>
</feature>
<name>A0A8T2QWW2_CERRI</name>
<proteinExistence type="predicted"/>
<protein>
    <recommendedName>
        <fullName evidence="2">FHA domain-containing protein</fullName>
    </recommendedName>
</protein>
<dbReference type="InterPro" id="IPR050923">
    <property type="entry name" value="Cell_Proc_Reg/RNA_Proc"/>
</dbReference>
<dbReference type="PANTHER" id="PTHR23308">
    <property type="entry name" value="NUCLEAR INHIBITOR OF PROTEIN PHOSPHATASE-1"/>
    <property type="match status" value="1"/>
</dbReference>
<dbReference type="Gene3D" id="2.60.200.20">
    <property type="match status" value="1"/>
</dbReference>
<feature type="region of interest" description="Disordered" evidence="1">
    <location>
        <begin position="54"/>
        <end position="91"/>
    </location>
</feature>
<comment type="caution">
    <text evidence="3">The sequence shown here is derived from an EMBL/GenBank/DDBJ whole genome shotgun (WGS) entry which is preliminary data.</text>
</comment>
<feature type="compositionally biased region" description="Polar residues" evidence="1">
    <location>
        <begin position="396"/>
        <end position="405"/>
    </location>
</feature>
<feature type="region of interest" description="Disordered" evidence="1">
    <location>
        <begin position="374"/>
        <end position="417"/>
    </location>
</feature>
<dbReference type="AlphaFoldDB" id="A0A8T2QWW2"/>
<dbReference type="Pfam" id="PF00498">
    <property type="entry name" value="FHA"/>
    <property type="match status" value="1"/>
</dbReference>
<dbReference type="InterPro" id="IPR000253">
    <property type="entry name" value="FHA_dom"/>
</dbReference>
<accession>A0A8T2QWW2</accession>